<reference evidence="7 8" key="1">
    <citation type="submission" date="2019-04" db="EMBL/GenBank/DDBJ databases">
        <title>Complete Genome of UW386 and Higher Quality Genome of UW700.</title>
        <authorList>
            <person name="Jacobs J."/>
            <person name="Perez A."/>
            <person name="Steidl O."/>
            <person name="Allen C."/>
        </authorList>
    </citation>
    <scope>NUCLEOTIDE SEQUENCE [LARGE SCALE GENOMIC DNA]</scope>
    <source>
        <strain evidence="7 8">UW386</strain>
    </source>
</reference>
<feature type="domain" description="Cytochrome c" evidence="6">
    <location>
        <begin position="105"/>
        <end position="212"/>
    </location>
</feature>
<keyword evidence="5" id="KW-0732">Signal</keyword>
<dbReference type="PIRSF" id="PIRSF024608">
    <property type="entry name" value="UCP024608"/>
    <property type="match status" value="1"/>
</dbReference>
<evidence type="ECO:0000256" key="5">
    <source>
        <dbReference type="SAM" id="SignalP"/>
    </source>
</evidence>
<keyword evidence="1 4" id="KW-0349">Heme</keyword>
<dbReference type="PROSITE" id="PS51007">
    <property type="entry name" value="CYTC"/>
    <property type="match status" value="1"/>
</dbReference>
<evidence type="ECO:0000256" key="1">
    <source>
        <dbReference type="ARBA" id="ARBA00022617"/>
    </source>
</evidence>
<dbReference type="EMBL" id="CP039339">
    <property type="protein sequence ID" value="QCX50032.1"/>
    <property type="molecule type" value="Genomic_DNA"/>
</dbReference>
<feature type="signal peptide" evidence="5">
    <location>
        <begin position="1"/>
        <end position="23"/>
    </location>
</feature>
<evidence type="ECO:0000256" key="2">
    <source>
        <dbReference type="ARBA" id="ARBA00022723"/>
    </source>
</evidence>
<protein>
    <submittedName>
        <fullName evidence="7">Sulfur oxidation c-type cytochrome SoxX</fullName>
    </submittedName>
</protein>
<dbReference type="SUPFAM" id="SSF46626">
    <property type="entry name" value="Cytochrome c"/>
    <property type="match status" value="1"/>
</dbReference>
<keyword evidence="2 4" id="KW-0479">Metal-binding</keyword>
<dbReference type="GO" id="GO:0046872">
    <property type="term" value="F:metal ion binding"/>
    <property type="evidence" value="ECO:0007669"/>
    <property type="project" value="UniProtKB-KW"/>
</dbReference>
<accession>A0AA92EDQ0</accession>
<dbReference type="AlphaFoldDB" id="A0AA92EDQ0"/>
<evidence type="ECO:0000313" key="7">
    <source>
        <dbReference type="EMBL" id="QCX50032.1"/>
    </source>
</evidence>
<organism evidence="7 8">
    <name type="scientific">Ralstonia solanacearum</name>
    <name type="common">Pseudomonas solanacearum</name>
    <dbReference type="NCBI Taxonomy" id="305"/>
    <lineage>
        <taxon>Bacteria</taxon>
        <taxon>Pseudomonadati</taxon>
        <taxon>Pseudomonadota</taxon>
        <taxon>Betaproteobacteria</taxon>
        <taxon>Burkholderiales</taxon>
        <taxon>Burkholderiaceae</taxon>
        <taxon>Ralstonia</taxon>
        <taxon>Ralstonia solanacearum species complex</taxon>
    </lineage>
</organism>
<dbReference type="GO" id="GO:0009055">
    <property type="term" value="F:electron transfer activity"/>
    <property type="evidence" value="ECO:0007669"/>
    <property type="project" value="InterPro"/>
</dbReference>
<evidence type="ECO:0000256" key="3">
    <source>
        <dbReference type="ARBA" id="ARBA00023004"/>
    </source>
</evidence>
<dbReference type="InterPro" id="IPR036909">
    <property type="entry name" value="Cyt_c-like_dom_sf"/>
</dbReference>
<keyword evidence="3 4" id="KW-0408">Iron</keyword>
<name>A0AA92EDQ0_RALSL</name>
<dbReference type="NCBIfam" id="TIGR04485">
    <property type="entry name" value="thiosulf_SoxX"/>
    <property type="match status" value="1"/>
</dbReference>
<dbReference type="InterPro" id="IPR009056">
    <property type="entry name" value="Cyt_c-like_dom"/>
</dbReference>
<dbReference type="Pfam" id="PF00034">
    <property type="entry name" value="Cytochrom_C"/>
    <property type="match status" value="1"/>
</dbReference>
<dbReference type="Gene3D" id="1.10.760.10">
    <property type="entry name" value="Cytochrome c-like domain"/>
    <property type="match status" value="1"/>
</dbReference>
<evidence type="ECO:0000259" key="6">
    <source>
        <dbReference type="PROSITE" id="PS51007"/>
    </source>
</evidence>
<gene>
    <name evidence="7" type="primary">soxX</name>
    <name evidence="7" type="ORF">E7Z57_13670</name>
</gene>
<dbReference type="InterPro" id="IPR016823">
    <property type="entry name" value="Thiosulf_SoxX_II"/>
</dbReference>
<sequence length="217" mass="23536">MRPRMFRSTLILALACVAGTAHAADATVAPPKPDARADAALIRAIRDGFVSKGPATVEGVTERDDVQKTCSQYADRNAVPAEVAARLQDAQLKTIRYPQDGKWLGDWKAGEQIAQSGRGMQFSDPAGTVNGANCYACHRLSKDEVSYGTIGPSLYQYGKLRGDSEAILRYTWGKIYNSNAYAACSNMPRFGHKGILTEQQIRDVMALLLDPASPVNQ</sequence>
<evidence type="ECO:0000313" key="8">
    <source>
        <dbReference type="Proteomes" id="UP000310553"/>
    </source>
</evidence>
<evidence type="ECO:0000256" key="4">
    <source>
        <dbReference type="PROSITE-ProRule" id="PRU00433"/>
    </source>
</evidence>
<dbReference type="Proteomes" id="UP000310553">
    <property type="component" value="Chromosome"/>
</dbReference>
<feature type="chain" id="PRO_5041716442" evidence="5">
    <location>
        <begin position="24"/>
        <end position="217"/>
    </location>
</feature>
<dbReference type="GO" id="GO:0020037">
    <property type="term" value="F:heme binding"/>
    <property type="evidence" value="ECO:0007669"/>
    <property type="project" value="InterPro"/>
</dbReference>
<dbReference type="InterPro" id="IPR030999">
    <property type="entry name" value="Thiosulf_SoxX"/>
</dbReference>
<proteinExistence type="predicted"/>